<dbReference type="GeneID" id="101332663"/>
<name>A0A2U4BT72_TURTR</name>
<sequence length="86" mass="9573">MRIGRRVVEADRAGSGVEGAEPSPPGAVRVPAPWPPAFGCRVFAGEYRFRSPGVAASRYMEKRNKSRERGNAMRKRLFNPPEESEK</sequence>
<gene>
    <name evidence="3" type="primary">CMC2</name>
</gene>
<feature type="compositionally biased region" description="Basic and acidic residues" evidence="1">
    <location>
        <begin position="59"/>
        <end position="71"/>
    </location>
</feature>
<dbReference type="Proteomes" id="UP000245320">
    <property type="component" value="Chromosome 19"/>
</dbReference>
<evidence type="ECO:0000256" key="1">
    <source>
        <dbReference type="SAM" id="MobiDB-lite"/>
    </source>
</evidence>
<accession>A0A2U4BT72</accession>
<keyword evidence="2" id="KW-1185">Reference proteome</keyword>
<dbReference type="RefSeq" id="XP_019796304.1">
    <property type="nucleotide sequence ID" value="XM_019940745.2"/>
</dbReference>
<dbReference type="OrthoDB" id="532630at2759"/>
<dbReference type="AlphaFoldDB" id="A0A2U4BT72"/>
<feature type="compositionally biased region" description="Basic and acidic residues" evidence="1">
    <location>
        <begin position="1"/>
        <end position="12"/>
    </location>
</feature>
<evidence type="ECO:0000313" key="2">
    <source>
        <dbReference type="Proteomes" id="UP000245320"/>
    </source>
</evidence>
<feature type="region of interest" description="Disordered" evidence="1">
    <location>
        <begin position="57"/>
        <end position="86"/>
    </location>
</feature>
<feature type="region of interest" description="Disordered" evidence="1">
    <location>
        <begin position="1"/>
        <end position="28"/>
    </location>
</feature>
<proteinExistence type="predicted"/>
<protein>
    <submittedName>
        <fullName evidence="3">COX assembly mitochondrial protein 2 homolog isoform X2</fullName>
    </submittedName>
</protein>
<dbReference type="CTD" id="56942"/>
<evidence type="ECO:0000313" key="3">
    <source>
        <dbReference type="RefSeq" id="XP_019796304.1"/>
    </source>
</evidence>
<organism evidence="2 3">
    <name type="scientific">Tursiops truncatus</name>
    <name type="common">Atlantic bottle-nosed dolphin</name>
    <name type="synonym">Delphinus truncatus</name>
    <dbReference type="NCBI Taxonomy" id="9739"/>
    <lineage>
        <taxon>Eukaryota</taxon>
        <taxon>Metazoa</taxon>
        <taxon>Chordata</taxon>
        <taxon>Craniata</taxon>
        <taxon>Vertebrata</taxon>
        <taxon>Euteleostomi</taxon>
        <taxon>Mammalia</taxon>
        <taxon>Eutheria</taxon>
        <taxon>Laurasiatheria</taxon>
        <taxon>Artiodactyla</taxon>
        <taxon>Whippomorpha</taxon>
        <taxon>Cetacea</taxon>
        <taxon>Odontoceti</taxon>
        <taxon>Delphinidae</taxon>
        <taxon>Tursiops</taxon>
    </lineage>
</organism>
<reference evidence="3" key="1">
    <citation type="submission" date="2025-08" db="UniProtKB">
        <authorList>
            <consortium name="RefSeq"/>
        </authorList>
    </citation>
    <scope>IDENTIFICATION</scope>
    <source>
        <tissue evidence="3">Spleen</tissue>
    </source>
</reference>